<reference evidence="2" key="1">
    <citation type="journal article" date="2021" name="Proc. Natl. Acad. Sci. U.S.A.">
        <title>A Catalog of Tens of Thousands of Viruses from Human Metagenomes Reveals Hidden Associations with Chronic Diseases.</title>
        <authorList>
            <person name="Tisza M.J."/>
            <person name="Buck C.B."/>
        </authorList>
    </citation>
    <scope>NUCLEOTIDE SEQUENCE</scope>
    <source>
        <strain evidence="2">CtpyK9</strain>
    </source>
</reference>
<name>A0A8S5UU52_9CAUD</name>
<dbReference type="EMBL" id="BK016139">
    <property type="protein sequence ID" value="DAF97971.1"/>
    <property type="molecule type" value="Genomic_DNA"/>
</dbReference>
<keyword evidence="1" id="KW-1133">Transmembrane helix</keyword>
<protein>
    <submittedName>
        <fullName evidence="2">Uncharacterized protein</fullName>
    </submittedName>
</protein>
<keyword evidence="1" id="KW-0812">Transmembrane</keyword>
<feature type="transmembrane region" description="Helical" evidence="1">
    <location>
        <begin position="44"/>
        <end position="66"/>
    </location>
</feature>
<keyword evidence="1" id="KW-0472">Membrane</keyword>
<sequence length="75" mass="7447">MKQHNNTAAWVIINIAALAHILTAALACHAAATGHSSPLNATLLGGPSIVALTAALLTTSLCKAAAKPLPSPNNA</sequence>
<proteinExistence type="predicted"/>
<accession>A0A8S5UU52</accession>
<evidence type="ECO:0000256" key="1">
    <source>
        <dbReference type="SAM" id="Phobius"/>
    </source>
</evidence>
<evidence type="ECO:0000313" key="2">
    <source>
        <dbReference type="EMBL" id="DAF97971.1"/>
    </source>
</evidence>
<organism evidence="2">
    <name type="scientific">Siphoviridae sp. ctpyK9</name>
    <dbReference type="NCBI Taxonomy" id="2825679"/>
    <lineage>
        <taxon>Viruses</taxon>
        <taxon>Duplodnaviria</taxon>
        <taxon>Heunggongvirae</taxon>
        <taxon>Uroviricota</taxon>
        <taxon>Caudoviricetes</taxon>
    </lineage>
</organism>
<feature type="transmembrane region" description="Helical" evidence="1">
    <location>
        <begin position="7"/>
        <end position="32"/>
    </location>
</feature>
<dbReference type="PROSITE" id="PS51257">
    <property type="entry name" value="PROKAR_LIPOPROTEIN"/>
    <property type="match status" value="1"/>
</dbReference>